<dbReference type="AlphaFoldDB" id="A0A239KIJ6"/>
<evidence type="ECO:0000259" key="1">
    <source>
        <dbReference type="Pfam" id="PF01471"/>
    </source>
</evidence>
<dbReference type="RefSeq" id="WP_042127209.1">
    <property type="nucleotide sequence ID" value="NZ_FZOL01000027.1"/>
</dbReference>
<feature type="domain" description="Peptidoglycan binding-like" evidence="1">
    <location>
        <begin position="155"/>
        <end position="204"/>
    </location>
</feature>
<dbReference type="Pfam" id="PF01471">
    <property type="entry name" value="PG_binding_1"/>
    <property type="match status" value="1"/>
</dbReference>
<dbReference type="EMBL" id="FZOL01000027">
    <property type="protein sequence ID" value="SNT18177.1"/>
    <property type="molecule type" value="Genomic_DNA"/>
</dbReference>
<accession>A0A239KIJ6</accession>
<dbReference type="InterPro" id="IPR036365">
    <property type="entry name" value="PGBD-like_sf"/>
</dbReference>
<reference evidence="3" key="1">
    <citation type="submission" date="2017-06" db="EMBL/GenBank/DDBJ databases">
        <authorList>
            <person name="Varghese N."/>
            <person name="Submissions S."/>
        </authorList>
    </citation>
    <scope>NUCLEOTIDE SEQUENCE [LARGE SCALE GENOMIC DNA]</scope>
    <source>
        <strain evidence="3">DSM 22348</strain>
    </source>
</reference>
<sequence length="210" mass="23439">MPIYHLVSGNDSVDSIAYDNGLYWQTLWHHPNNAELRQARGDQRNILAEGDRLFVPDITPRDVAKALDRRHRFRRKGIPVTVEVRLTENDDEPRADLGYRIKAGKRETEGRSDADGWIRFGLMPDIGSGTLTLETGETFDLVFSSMRPSATLKGVQGRLRNLGYFDGPPDGKTSPALDAALRHFQALCGLQVTGEVNDATIAELERRHGS</sequence>
<gene>
    <name evidence="2" type="ORF">SAMN05444352_12736</name>
</gene>
<organism evidence="2 3">
    <name type="scientific">Pseudomonas japonica</name>
    <dbReference type="NCBI Taxonomy" id="256466"/>
    <lineage>
        <taxon>Bacteria</taxon>
        <taxon>Pseudomonadati</taxon>
        <taxon>Pseudomonadota</taxon>
        <taxon>Gammaproteobacteria</taxon>
        <taxon>Pseudomonadales</taxon>
        <taxon>Pseudomonadaceae</taxon>
        <taxon>Pseudomonas</taxon>
    </lineage>
</organism>
<dbReference type="SUPFAM" id="SSF47090">
    <property type="entry name" value="PGBD-like"/>
    <property type="match status" value="1"/>
</dbReference>
<proteinExistence type="predicted"/>
<dbReference type="Gene3D" id="1.10.101.10">
    <property type="entry name" value="PGBD-like superfamily/PGBD"/>
    <property type="match status" value="1"/>
</dbReference>
<evidence type="ECO:0000313" key="3">
    <source>
        <dbReference type="Proteomes" id="UP000198407"/>
    </source>
</evidence>
<dbReference type="Proteomes" id="UP000198407">
    <property type="component" value="Unassembled WGS sequence"/>
</dbReference>
<dbReference type="STRING" id="1215104.GCA_000730585_01717"/>
<protein>
    <submittedName>
        <fullName evidence="2">N-acetylmuramoyl-L-alanine amidase</fullName>
    </submittedName>
</protein>
<evidence type="ECO:0000313" key="2">
    <source>
        <dbReference type="EMBL" id="SNT18177.1"/>
    </source>
</evidence>
<keyword evidence="3" id="KW-1185">Reference proteome</keyword>
<dbReference type="OrthoDB" id="2080452at2"/>
<dbReference type="InterPro" id="IPR002477">
    <property type="entry name" value="Peptidoglycan-bd-like"/>
</dbReference>
<dbReference type="InterPro" id="IPR036366">
    <property type="entry name" value="PGBDSf"/>
</dbReference>
<name>A0A239KIJ6_9PSED</name>